<gene>
    <name evidence="1" type="ORF">ACFOZ5_13770</name>
</gene>
<name>A0ABV8QKK7_9GAMM</name>
<comment type="caution">
    <text evidence="1">The sequence shown here is derived from an EMBL/GenBank/DDBJ whole genome shotgun (WGS) entry which is preliminary data.</text>
</comment>
<organism evidence="1 2">
    <name type="scientific">Marinobacter lacisalsi</name>
    <dbReference type="NCBI Taxonomy" id="475979"/>
    <lineage>
        <taxon>Bacteria</taxon>
        <taxon>Pseudomonadati</taxon>
        <taxon>Pseudomonadota</taxon>
        <taxon>Gammaproteobacteria</taxon>
        <taxon>Pseudomonadales</taxon>
        <taxon>Marinobacteraceae</taxon>
        <taxon>Marinobacter</taxon>
    </lineage>
</organism>
<evidence type="ECO:0000313" key="2">
    <source>
        <dbReference type="Proteomes" id="UP001595798"/>
    </source>
</evidence>
<protein>
    <recommendedName>
        <fullName evidence="3">DUF4351 domain-containing protein</fullName>
    </recommendedName>
</protein>
<evidence type="ECO:0000313" key="1">
    <source>
        <dbReference type="EMBL" id="MFC4260087.1"/>
    </source>
</evidence>
<dbReference type="RefSeq" id="WP_379888258.1">
    <property type="nucleotide sequence ID" value="NZ_JBHSDI010000048.1"/>
</dbReference>
<proteinExistence type="predicted"/>
<dbReference type="EMBL" id="JBHSDI010000048">
    <property type="protein sequence ID" value="MFC4260087.1"/>
    <property type="molecule type" value="Genomic_DNA"/>
</dbReference>
<dbReference type="Proteomes" id="UP001595798">
    <property type="component" value="Unassembled WGS sequence"/>
</dbReference>
<sequence>MPRKNGTPISHDQNFKNLILDYPRQAIELFSPQEAADLDDSVRIVPLRQEQLKERLGERFRELDVPLLAEWSDGRRETLLFVLEEETSPSRFSVHRLAHYCLDLADLCQTTRVVPVVIFLNTNSQEADSLVLGSERYDYLSFRYIRCALPELEAEDHWDSNNLIARLCLSLMHWHENQKLEVYARATRGLSTLEPDPEKQLKYLDFIDIYTALDDNEMELYQQQYPQESNTMASLSDRLRAEGVEEGMQKGMHEGVEGTLRKQIQLKFGPIPAWADERLKAATDEQLDRWVINILAAESLEALLGEGQ</sequence>
<evidence type="ECO:0008006" key="3">
    <source>
        <dbReference type="Google" id="ProtNLM"/>
    </source>
</evidence>
<accession>A0ABV8QKK7</accession>
<keyword evidence="2" id="KW-1185">Reference proteome</keyword>
<reference evidence="2" key="1">
    <citation type="journal article" date="2019" name="Int. J. Syst. Evol. Microbiol.">
        <title>The Global Catalogue of Microorganisms (GCM) 10K type strain sequencing project: providing services to taxonomists for standard genome sequencing and annotation.</title>
        <authorList>
            <consortium name="The Broad Institute Genomics Platform"/>
            <consortium name="The Broad Institute Genome Sequencing Center for Infectious Disease"/>
            <person name="Wu L."/>
            <person name="Ma J."/>
        </authorList>
    </citation>
    <scope>NUCLEOTIDE SEQUENCE [LARGE SCALE GENOMIC DNA]</scope>
    <source>
        <strain evidence="2">CECT 7297</strain>
    </source>
</reference>